<accession>A0A1H7BK64</accession>
<dbReference type="AlphaFoldDB" id="A0A1H7BK64"/>
<dbReference type="PROSITE" id="PS51257">
    <property type="entry name" value="PROKAR_LIPOPROTEIN"/>
    <property type="match status" value="1"/>
</dbReference>
<dbReference type="EMBL" id="FNZH01000012">
    <property type="protein sequence ID" value="SEJ77858.1"/>
    <property type="molecule type" value="Genomic_DNA"/>
</dbReference>
<name>A0A1H7BK64_9BACT</name>
<dbReference type="Pfam" id="PF13970">
    <property type="entry name" value="DUF4221"/>
    <property type="match status" value="1"/>
</dbReference>
<evidence type="ECO:0000313" key="3">
    <source>
        <dbReference type="Proteomes" id="UP000199403"/>
    </source>
</evidence>
<dbReference type="RefSeq" id="WP_092178701.1">
    <property type="nucleotide sequence ID" value="NZ_FNZH01000012.1"/>
</dbReference>
<dbReference type="SUPFAM" id="SSF75011">
    <property type="entry name" value="3-carboxy-cis,cis-mucoante lactonizing enzyme"/>
    <property type="match status" value="1"/>
</dbReference>
<dbReference type="Proteomes" id="UP000199403">
    <property type="component" value="Unassembled WGS sequence"/>
</dbReference>
<proteinExistence type="predicted"/>
<feature type="chain" id="PRO_5011662724" description="DUF4221 domain-containing protein" evidence="1">
    <location>
        <begin position="19"/>
        <end position="385"/>
    </location>
</feature>
<sequence>MKSLLILFLLVLSFYSCDQSSSGNENVNGLEVSIDTVIIDTGEDFINLRSGIYFSGLSNDGKYLFNSGGTSPYLERINLETLTFEEKMDFDADGPNAFGDYVYGVSADVNNNLILTSHFSTSIFNSKKQKLKEYRLIGRNFEGDQLVKGEQFTSKIIPTKDYTIFFGLVENYDTGEIFFAILNEETDVLRKVKLNGFEKAKDFTVRYQQGRGASVSPQNTEIVRLGDKLVITNPVFSKIAVYDLVEENLNYYPCLPTLTAPEKVGTYTREVNSREEFDIRKLEIGKEVTFLPLMSDSTNNQYVRISIVGLPKMNDKGLPEMNDHNVFISILNDSFEVITEAEVADGIRKLFSTPIPQKPFFKDGKVWLYLNVNDELAFVRLDLNS</sequence>
<evidence type="ECO:0000256" key="1">
    <source>
        <dbReference type="SAM" id="SignalP"/>
    </source>
</evidence>
<protein>
    <recommendedName>
        <fullName evidence="4">DUF4221 domain-containing protein</fullName>
    </recommendedName>
</protein>
<evidence type="ECO:0008006" key="4">
    <source>
        <dbReference type="Google" id="ProtNLM"/>
    </source>
</evidence>
<keyword evidence="3" id="KW-1185">Reference proteome</keyword>
<feature type="signal peptide" evidence="1">
    <location>
        <begin position="1"/>
        <end position="18"/>
    </location>
</feature>
<evidence type="ECO:0000313" key="2">
    <source>
        <dbReference type="EMBL" id="SEJ77858.1"/>
    </source>
</evidence>
<dbReference type="InterPro" id="IPR025316">
    <property type="entry name" value="DUF4221"/>
</dbReference>
<dbReference type="OrthoDB" id="833511at2"/>
<keyword evidence="1" id="KW-0732">Signal</keyword>
<reference evidence="3" key="1">
    <citation type="submission" date="2016-10" db="EMBL/GenBank/DDBJ databases">
        <authorList>
            <person name="Varghese N."/>
            <person name="Submissions S."/>
        </authorList>
    </citation>
    <scope>NUCLEOTIDE SEQUENCE [LARGE SCALE GENOMIC DNA]</scope>
    <source>
        <strain evidence="3">IBRC-M 10761</strain>
    </source>
</reference>
<organism evidence="2 3">
    <name type="scientific">Cyclobacterium xiamenense</name>
    <dbReference type="NCBI Taxonomy" id="1297121"/>
    <lineage>
        <taxon>Bacteria</taxon>
        <taxon>Pseudomonadati</taxon>
        <taxon>Bacteroidota</taxon>
        <taxon>Cytophagia</taxon>
        <taxon>Cytophagales</taxon>
        <taxon>Cyclobacteriaceae</taxon>
        <taxon>Cyclobacterium</taxon>
    </lineage>
</organism>
<gene>
    <name evidence="2" type="ORF">SAMN05192553_11284</name>
</gene>